<evidence type="ECO:0000256" key="1">
    <source>
        <dbReference type="ARBA" id="ARBA00004496"/>
    </source>
</evidence>
<dbReference type="PANTHER" id="PTHR24214">
    <property type="entry name" value="PDZ AND LIM DOMAIN PROTEIN ZASP"/>
    <property type="match status" value="1"/>
</dbReference>
<dbReference type="GO" id="GO:0001725">
    <property type="term" value="C:stress fiber"/>
    <property type="evidence" value="ECO:0007669"/>
    <property type="project" value="TreeGrafter"/>
</dbReference>
<proteinExistence type="predicted"/>
<evidence type="ECO:0000256" key="8">
    <source>
        <dbReference type="SAM" id="MobiDB-lite"/>
    </source>
</evidence>
<dbReference type="CDD" id="cd09455">
    <property type="entry name" value="LIM1_Enigma_like_1"/>
    <property type="match status" value="1"/>
</dbReference>
<dbReference type="SUPFAM" id="SSF57716">
    <property type="entry name" value="Glucocorticoid receptor-like (DNA-binding domain)"/>
    <property type="match status" value="4"/>
</dbReference>
<feature type="region of interest" description="Disordered" evidence="8">
    <location>
        <begin position="388"/>
        <end position="442"/>
    </location>
</feature>
<dbReference type="Pfam" id="PF00412">
    <property type="entry name" value="LIM"/>
    <property type="match status" value="4"/>
</dbReference>
<dbReference type="GO" id="GO:0031941">
    <property type="term" value="C:filamentous actin"/>
    <property type="evidence" value="ECO:0007669"/>
    <property type="project" value="TreeGrafter"/>
</dbReference>
<dbReference type="InterPro" id="IPR001478">
    <property type="entry name" value="PDZ"/>
</dbReference>
<feature type="compositionally biased region" description="Acidic residues" evidence="8">
    <location>
        <begin position="608"/>
        <end position="618"/>
    </location>
</feature>
<evidence type="ECO:0008006" key="13">
    <source>
        <dbReference type="Google" id="ProtNLM"/>
    </source>
</evidence>
<comment type="subcellular location">
    <subcellularLocation>
        <location evidence="1">Cytoplasm</location>
    </subcellularLocation>
</comment>
<sequence length="1075" mass="120885">MTSEVVTVRMSRGDLATPWGLSIQPPSVINNIIGSSLADRAGLQNGDVIEEIQGYQNPDYQTALSALDSSKHSIEIIVLRNGGSTRLWKPHLGENTEMNRFQHSVHNIGPPNTNPPPPPVSHPIKVSLEHRKEEASIRGFNSSAKPFSPEVQAGNQQQYNTPINLYSAQNAAEQYLQQTGGLFGTDPNLAKQKEEPAYLRSETLRLIRENEQHSRSERNTTPGVSRYSPRINNDVDPLRNQPNPQGLPQCFLCGRNILGVMCRAFNHDLHADCFTCATCGSSLKNQGHHFLNDKFYCDIHGRQLKGRGPSMDPEMAVRTPPTAAQPIRTVEPVKAFYQPDVMTRQPVSLKSVSPTPWNTQSPISPNKRGVPPSQTAYGQQFRETRTTTTNNHFDTSPALLTPSNNLGVDVSNVRRSPLPPDIRKVTSPRLSKSPKTVCWPPKAPAEKTSNRYWHIAPETKVADKWISLQELVRQEDNRDRGGPPSPKRYLLRGETKKPEPLPPDPVRTQNVDPVILKVLPPNVFEPITVASMYDNFYPSGSHEEPDDEFEVAHYRERSGESIPARWANVSEIVEERDIMTENSSTKRSDDEASLSLKHIVEGRRSDDETTADQWDSDSETERWMREEVELARKERELAEELAKQRLQELARDASGAVEGSDGVDMDTDFDRDTELSEVLETTQDKPESPYEDFNEHDAVTSSTSSCHPSGAKYDLCEALFVPNKITIPEEAEESPLISEEDKRMAIESIERHQRTLQDQQQQLSALLDDAILFLKGLDSDFSSKYLETPLIANRLRYKEDQESKDTSLATPSVSETTLEPHYSRASKNIVRALSQSEEYTGNNNYARNEAHHHYESHQQQTNNNHNHFNESPQQPPQPVQQAADGTRGKGQLMNNVSRIPYCEHCKQQIRGAFVLATGLTWCPEHFTCANASCGRKLLDVGFVEEKGKKYCEQCFERLIAPQCSKCRKPITADCLNALQKQWHPHCFVCAHCHKPFGNSAFYLEQGQPYCEEDWNTLFTTKCVSCKFPIEAGDRWVEALGSAFHSNCFNCTTCQVNLEGESFYAKNGAPYCKAHA</sequence>
<feature type="compositionally biased region" description="Low complexity" evidence="8">
    <location>
        <begin position="857"/>
        <end position="866"/>
    </location>
</feature>
<dbReference type="PROSITE" id="PS00478">
    <property type="entry name" value="LIM_DOMAIN_1"/>
    <property type="match status" value="2"/>
</dbReference>
<keyword evidence="5 6" id="KW-0440">LIM domain</keyword>
<dbReference type="SMART" id="SM00132">
    <property type="entry name" value="LIM"/>
    <property type="match status" value="4"/>
</dbReference>
<accession>A0A4U8UYG6</accession>
<gene>
    <name evidence="11" type="ORF">L596_005271</name>
</gene>
<dbReference type="AlphaFoldDB" id="A0A4U8UYG6"/>
<dbReference type="Gene3D" id="2.10.110.10">
    <property type="entry name" value="Cysteine Rich Protein"/>
    <property type="match status" value="4"/>
</dbReference>
<dbReference type="PANTHER" id="PTHR24214:SF38">
    <property type="entry name" value="PDZ AND LIM DOMAIN PROTEIN ZASP-RELATED"/>
    <property type="match status" value="1"/>
</dbReference>
<organism evidence="11 12">
    <name type="scientific">Steinernema carpocapsae</name>
    <name type="common">Entomopathogenic nematode</name>
    <dbReference type="NCBI Taxonomy" id="34508"/>
    <lineage>
        <taxon>Eukaryota</taxon>
        <taxon>Metazoa</taxon>
        <taxon>Ecdysozoa</taxon>
        <taxon>Nematoda</taxon>
        <taxon>Chromadorea</taxon>
        <taxon>Rhabditida</taxon>
        <taxon>Tylenchina</taxon>
        <taxon>Panagrolaimomorpha</taxon>
        <taxon>Strongyloidoidea</taxon>
        <taxon>Steinernematidae</taxon>
        <taxon>Steinernema</taxon>
    </lineage>
</organism>
<feature type="compositionally biased region" description="Basic and acidic residues" evidence="8">
    <location>
        <begin position="682"/>
        <end position="698"/>
    </location>
</feature>
<dbReference type="InterPro" id="IPR050604">
    <property type="entry name" value="PDZ-LIM_domain"/>
</dbReference>
<feature type="region of interest" description="Disordered" evidence="8">
    <location>
        <begin position="799"/>
        <end position="820"/>
    </location>
</feature>
<dbReference type="SUPFAM" id="SSF50156">
    <property type="entry name" value="PDZ domain-like"/>
    <property type="match status" value="1"/>
</dbReference>
<dbReference type="SMART" id="SM00228">
    <property type="entry name" value="PDZ"/>
    <property type="match status" value="1"/>
</dbReference>
<reference evidence="11 12" key="1">
    <citation type="journal article" date="2015" name="Genome Biol.">
        <title>Comparative genomics of Steinernema reveals deeply conserved gene regulatory networks.</title>
        <authorList>
            <person name="Dillman A.R."/>
            <person name="Macchietto M."/>
            <person name="Porter C.F."/>
            <person name="Rogers A."/>
            <person name="Williams B."/>
            <person name="Antoshechkin I."/>
            <person name="Lee M.M."/>
            <person name="Goodwin Z."/>
            <person name="Lu X."/>
            <person name="Lewis E.E."/>
            <person name="Goodrich-Blair H."/>
            <person name="Stock S.P."/>
            <person name="Adams B.J."/>
            <person name="Sternberg P.W."/>
            <person name="Mortazavi A."/>
        </authorList>
    </citation>
    <scope>NUCLEOTIDE SEQUENCE [LARGE SCALE GENOMIC DNA]</scope>
    <source>
        <strain evidence="11 12">ALL</strain>
    </source>
</reference>
<keyword evidence="4 6" id="KW-0862">Zinc</keyword>
<keyword evidence="7" id="KW-0175">Coiled coil</keyword>
<feature type="compositionally biased region" description="Polar residues" evidence="8">
    <location>
        <begin position="348"/>
        <end position="364"/>
    </location>
</feature>
<evidence type="ECO:0000259" key="10">
    <source>
        <dbReference type="PROSITE" id="PS50106"/>
    </source>
</evidence>
<dbReference type="Gene3D" id="2.30.42.10">
    <property type="match status" value="1"/>
</dbReference>
<dbReference type="GO" id="GO:0003779">
    <property type="term" value="F:actin binding"/>
    <property type="evidence" value="ECO:0007669"/>
    <property type="project" value="TreeGrafter"/>
</dbReference>
<dbReference type="FunFam" id="2.10.110.10:FF:000020">
    <property type="entry name" value="PDZ and LIM domain protein 5"/>
    <property type="match status" value="1"/>
</dbReference>
<evidence type="ECO:0000256" key="7">
    <source>
        <dbReference type="SAM" id="Coils"/>
    </source>
</evidence>
<keyword evidence="3 6" id="KW-0479">Metal-binding</keyword>
<keyword evidence="12" id="KW-1185">Reference proteome</keyword>
<dbReference type="FunFam" id="2.10.110.10:FF:000060">
    <property type="entry name" value="Uncharacterized protein, isoform Z"/>
    <property type="match status" value="1"/>
</dbReference>
<dbReference type="GO" id="GO:0005912">
    <property type="term" value="C:adherens junction"/>
    <property type="evidence" value="ECO:0007669"/>
    <property type="project" value="TreeGrafter"/>
</dbReference>
<dbReference type="InterPro" id="IPR036034">
    <property type="entry name" value="PDZ_sf"/>
</dbReference>
<dbReference type="InterPro" id="IPR001781">
    <property type="entry name" value="Znf_LIM"/>
</dbReference>
<name>A0A4U8UYG6_STECR</name>
<feature type="domain" description="LIM zinc-binding" evidence="9">
    <location>
        <begin position="248"/>
        <end position="307"/>
    </location>
</feature>
<dbReference type="PROSITE" id="PS50106">
    <property type="entry name" value="PDZ"/>
    <property type="match status" value="1"/>
</dbReference>
<dbReference type="GO" id="GO:0030036">
    <property type="term" value="P:actin cytoskeleton organization"/>
    <property type="evidence" value="ECO:0007669"/>
    <property type="project" value="TreeGrafter"/>
</dbReference>
<feature type="domain" description="PDZ" evidence="10">
    <location>
        <begin position="7"/>
        <end position="82"/>
    </location>
</feature>
<feature type="compositionally biased region" description="Basic and acidic residues" evidence="8">
    <location>
        <begin position="208"/>
        <end position="218"/>
    </location>
</feature>
<evidence type="ECO:0000313" key="12">
    <source>
        <dbReference type="Proteomes" id="UP000298663"/>
    </source>
</evidence>
<feature type="region of interest" description="Disordered" evidence="8">
    <location>
        <begin position="348"/>
        <end position="375"/>
    </location>
</feature>
<dbReference type="GO" id="GO:0061061">
    <property type="term" value="P:muscle structure development"/>
    <property type="evidence" value="ECO:0007669"/>
    <property type="project" value="TreeGrafter"/>
</dbReference>
<keyword evidence="2" id="KW-0963">Cytoplasm</keyword>
<dbReference type="CDD" id="cd09360">
    <property type="entry name" value="LIM_ALP_like"/>
    <property type="match status" value="1"/>
</dbReference>
<dbReference type="STRING" id="34508.A0A4U8UYG6"/>
<feature type="coiled-coil region" evidence="7">
    <location>
        <begin position="742"/>
        <end position="769"/>
    </location>
</feature>
<reference evidence="11 12" key="2">
    <citation type="journal article" date="2019" name="G3 (Bethesda)">
        <title>Hybrid Assembly of the Genome of the Entomopathogenic Nematode Steinernema carpocapsae Identifies the X-Chromosome.</title>
        <authorList>
            <person name="Serra L."/>
            <person name="Macchietto M."/>
            <person name="Macias-Munoz A."/>
            <person name="McGill C.J."/>
            <person name="Rodriguez I.M."/>
            <person name="Rodriguez B."/>
            <person name="Murad R."/>
            <person name="Mortazavi A."/>
        </authorList>
    </citation>
    <scope>NUCLEOTIDE SEQUENCE [LARGE SCALE GENOMIC DNA]</scope>
    <source>
        <strain evidence="11 12">ALL</strain>
    </source>
</reference>
<dbReference type="GO" id="GO:0046872">
    <property type="term" value="F:metal ion binding"/>
    <property type="evidence" value="ECO:0007669"/>
    <property type="project" value="UniProtKB-KW"/>
</dbReference>
<evidence type="ECO:0000256" key="4">
    <source>
        <dbReference type="ARBA" id="ARBA00022833"/>
    </source>
</evidence>
<dbReference type="OrthoDB" id="5911912at2759"/>
<comment type="caution">
    <text evidence="11">The sequence shown here is derived from an EMBL/GenBank/DDBJ whole genome shotgun (WGS) entry which is preliminary data.</text>
</comment>
<dbReference type="PROSITE" id="PS50023">
    <property type="entry name" value="LIM_DOMAIN_2"/>
    <property type="match status" value="3"/>
</dbReference>
<evidence type="ECO:0000256" key="5">
    <source>
        <dbReference type="ARBA" id="ARBA00023038"/>
    </source>
</evidence>
<feature type="region of interest" description="Disordered" evidence="8">
    <location>
        <begin position="679"/>
        <end position="707"/>
    </location>
</feature>
<dbReference type="Proteomes" id="UP000298663">
    <property type="component" value="Unassembled WGS sequence"/>
</dbReference>
<dbReference type="EMBL" id="AZBU02000001">
    <property type="protein sequence ID" value="TMS38576.1"/>
    <property type="molecule type" value="Genomic_DNA"/>
</dbReference>
<feature type="domain" description="LIM zinc-binding" evidence="9">
    <location>
        <begin position="961"/>
        <end position="1020"/>
    </location>
</feature>
<evidence type="ECO:0000313" key="11">
    <source>
        <dbReference type="EMBL" id="TMS38576.1"/>
    </source>
</evidence>
<evidence type="ECO:0000256" key="6">
    <source>
        <dbReference type="PROSITE-ProRule" id="PRU00125"/>
    </source>
</evidence>
<feature type="region of interest" description="Disordered" evidence="8">
    <location>
        <begin position="473"/>
        <end position="508"/>
    </location>
</feature>
<evidence type="ECO:0000259" key="9">
    <source>
        <dbReference type="PROSITE" id="PS50023"/>
    </source>
</evidence>
<evidence type="ECO:0000256" key="3">
    <source>
        <dbReference type="ARBA" id="ARBA00022723"/>
    </source>
</evidence>
<dbReference type="FunFam" id="2.10.110.10:FF:000069">
    <property type="entry name" value="Uncharacterized protein, isoform Z"/>
    <property type="match status" value="1"/>
</dbReference>
<feature type="domain" description="LIM zinc-binding" evidence="9">
    <location>
        <begin position="1021"/>
        <end position="1075"/>
    </location>
</feature>
<feature type="region of interest" description="Disordered" evidence="8">
    <location>
        <begin position="208"/>
        <end position="240"/>
    </location>
</feature>
<dbReference type="CDD" id="cd09461">
    <property type="entry name" value="LIM3_Enigma_like_1"/>
    <property type="match status" value="1"/>
</dbReference>
<feature type="compositionally biased region" description="Polar residues" evidence="8">
    <location>
        <begin position="806"/>
        <end position="817"/>
    </location>
</feature>
<dbReference type="GO" id="GO:0030018">
    <property type="term" value="C:Z disc"/>
    <property type="evidence" value="ECO:0007669"/>
    <property type="project" value="TreeGrafter"/>
</dbReference>
<evidence type="ECO:0000256" key="2">
    <source>
        <dbReference type="ARBA" id="ARBA00022490"/>
    </source>
</evidence>
<feature type="region of interest" description="Disordered" evidence="8">
    <location>
        <begin position="852"/>
        <end position="887"/>
    </location>
</feature>
<protein>
    <recommendedName>
        <fullName evidence="13">PDZ and LIM domain protein Zasp</fullName>
    </recommendedName>
</protein>
<dbReference type="GO" id="GO:0051371">
    <property type="term" value="F:muscle alpha-actinin binding"/>
    <property type="evidence" value="ECO:0007669"/>
    <property type="project" value="TreeGrafter"/>
</dbReference>
<feature type="region of interest" description="Disordered" evidence="8">
    <location>
        <begin position="599"/>
        <end position="622"/>
    </location>
</feature>